<dbReference type="Proteomes" id="UP001057402">
    <property type="component" value="Chromosome 5"/>
</dbReference>
<dbReference type="EMBL" id="CM042884">
    <property type="protein sequence ID" value="KAI4368178.1"/>
    <property type="molecule type" value="Genomic_DNA"/>
</dbReference>
<name>A0ACB9QSH8_9MYRT</name>
<gene>
    <name evidence="1" type="ORF">MLD38_016765</name>
</gene>
<sequence length="225" mass="25269">MGCCPSTPYPPTQLPLPRRSPLLPPHDDVKETVKEVLSETQPAPLPTKSPTFDQPDCVRERSFRLPKMLESDRDRKPRIPSSQICNRSERFVSTADYRSSSGSFLRTPAWKNDGYRGNRSISPAKRPDERMQSPGSNAATARRSIRRTQDQSPGRRAPARIVGGTKADLGEGPRRRTRSPVTRVGRTESGRRTDPSPGRSRRLNHPKGEELMENPPVSLECFIFL</sequence>
<accession>A0ACB9QSH8</accession>
<proteinExistence type="predicted"/>
<organism evidence="1 2">
    <name type="scientific">Melastoma candidum</name>
    <dbReference type="NCBI Taxonomy" id="119954"/>
    <lineage>
        <taxon>Eukaryota</taxon>
        <taxon>Viridiplantae</taxon>
        <taxon>Streptophyta</taxon>
        <taxon>Embryophyta</taxon>
        <taxon>Tracheophyta</taxon>
        <taxon>Spermatophyta</taxon>
        <taxon>Magnoliopsida</taxon>
        <taxon>eudicotyledons</taxon>
        <taxon>Gunneridae</taxon>
        <taxon>Pentapetalae</taxon>
        <taxon>rosids</taxon>
        <taxon>malvids</taxon>
        <taxon>Myrtales</taxon>
        <taxon>Melastomataceae</taxon>
        <taxon>Melastomatoideae</taxon>
        <taxon>Melastomateae</taxon>
        <taxon>Melastoma</taxon>
    </lineage>
</organism>
<evidence type="ECO:0000313" key="2">
    <source>
        <dbReference type="Proteomes" id="UP001057402"/>
    </source>
</evidence>
<reference evidence="2" key="1">
    <citation type="journal article" date="2023" name="Front. Plant Sci.">
        <title>Chromosomal-level genome assembly of Melastoma candidum provides insights into trichome evolution.</title>
        <authorList>
            <person name="Zhong Y."/>
            <person name="Wu W."/>
            <person name="Sun C."/>
            <person name="Zou P."/>
            <person name="Liu Y."/>
            <person name="Dai S."/>
            <person name="Zhou R."/>
        </authorList>
    </citation>
    <scope>NUCLEOTIDE SEQUENCE [LARGE SCALE GENOMIC DNA]</scope>
</reference>
<protein>
    <submittedName>
        <fullName evidence="1">Uncharacterized protein</fullName>
    </submittedName>
</protein>
<evidence type="ECO:0000313" key="1">
    <source>
        <dbReference type="EMBL" id="KAI4368178.1"/>
    </source>
</evidence>
<comment type="caution">
    <text evidence="1">The sequence shown here is derived from an EMBL/GenBank/DDBJ whole genome shotgun (WGS) entry which is preliminary data.</text>
</comment>
<keyword evidence="2" id="KW-1185">Reference proteome</keyword>